<dbReference type="Proteomes" id="UP001055439">
    <property type="component" value="Chromosome 7"/>
</dbReference>
<protein>
    <recommendedName>
        <fullName evidence="4">Transmembrane protein</fullName>
    </recommendedName>
</protein>
<dbReference type="Pfam" id="PF07343">
    <property type="entry name" value="DUF1475"/>
    <property type="match status" value="1"/>
</dbReference>
<dbReference type="InterPro" id="IPR009943">
    <property type="entry name" value="DUF1475"/>
</dbReference>
<feature type="transmembrane region" description="Helical" evidence="1">
    <location>
        <begin position="64"/>
        <end position="86"/>
    </location>
</feature>
<keyword evidence="3" id="KW-1185">Reference proteome</keyword>
<keyword evidence="1" id="KW-0472">Membrane</keyword>
<feature type="transmembrane region" description="Helical" evidence="1">
    <location>
        <begin position="245"/>
        <end position="269"/>
    </location>
</feature>
<evidence type="ECO:0008006" key="4">
    <source>
        <dbReference type="Google" id="ProtNLM"/>
    </source>
</evidence>
<gene>
    <name evidence="2" type="ORF">MUK42_11328</name>
</gene>
<sequence>MLDPDGVLQLRSVNSIVKTIFGAKGGVVSGSLTPDGDRHCRPTTPHSHLECDVSKGMAASANMVAYKVVFFALGCFMLATLIYTTVTDGSPFRIELLTPWMVATLIDFYVNVVAIAAWVAYKEPTWMKAFLWVILLVCFGSLATCAYITLKLFNITSQHLQDPVSQLLLRKDHEHNVKCSSIMIGRVLFSILGIVVSVVVVYTVITDGLPFRMELLTPWMATTLIDFYINVFAISVWVVHKESTWISAFFWICLLICFGSITTCAYIVIQLLRLSLEDPMYYVLLDSRSKHGSTSPK</sequence>
<reference evidence="2" key="1">
    <citation type="submission" date="2022-05" db="EMBL/GenBank/DDBJ databases">
        <title>The Musa troglodytarum L. genome provides insights into the mechanism of non-climacteric behaviour and enrichment of carotenoids.</title>
        <authorList>
            <person name="Wang J."/>
        </authorList>
    </citation>
    <scope>NUCLEOTIDE SEQUENCE</scope>
    <source>
        <tissue evidence="2">Leaf</tissue>
    </source>
</reference>
<feature type="transmembrane region" description="Helical" evidence="1">
    <location>
        <begin position="183"/>
        <end position="205"/>
    </location>
</feature>
<keyword evidence="1" id="KW-1133">Transmembrane helix</keyword>
<dbReference type="PANTHER" id="PTHR36318">
    <property type="entry name" value="OS06G0581300 PROTEIN"/>
    <property type="match status" value="1"/>
</dbReference>
<proteinExistence type="predicted"/>
<accession>A0A9E7KL13</accession>
<evidence type="ECO:0000256" key="1">
    <source>
        <dbReference type="SAM" id="Phobius"/>
    </source>
</evidence>
<name>A0A9E7KL13_9LILI</name>
<feature type="transmembrane region" description="Helical" evidence="1">
    <location>
        <begin position="98"/>
        <end position="121"/>
    </location>
</feature>
<dbReference type="AlphaFoldDB" id="A0A9E7KL13"/>
<evidence type="ECO:0000313" key="2">
    <source>
        <dbReference type="EMBL" id="URE21231.1"/>
    </source>
</evidence>
<organism evidence="2 3">
    <name type="scientific">Musa troglodytarum</name>
    <name type="common">fe'i banana</name>
    <dbReference type="NCBI Taxonomy" id="320322"/>
    <lineage>
        <taxon>Eukaryota</taxon>
        <taxon>Viridiplantae</taxon>
        <taxon>Streptophyta</taxon>
        <taxon>Embryophyta</taxon>
        <taxon>Tracheophyta</taxon>
        <taxon>Spermatophyta</taxon>
        <taxon>Magnoliopsida</taxon>
        <taxon>Liliopsida</taxon>
        <taxon>Zingiberales</taxon>
        <taxon>Musaceae</taxon>
        <taxon>Musa</taxon>
    </lineage>
</organism>
<feature type="transmembrane region" description="Helical" evidence="1">
    <location>
        <begin position="217"/>
        <end position="239"/>
    </location>
</feature>
<dbReference type="PANTHER" id="PTHR36318:SF3">
    <property type="entry name" value="OS06G0581300 PROTEIN"/>
    <property type="match status" value="1"/>
</dbReference>
<evidence type="ECO:0000313" key="3">
    <source>
        <dbReference type="Proteomes" id="UP001055439"/>
    </source>
</evidence>
<dbReference type="EMBL" id="CP097509">
    <property type="protein sequence ID" value="URE21231.1"/>
    <property type="molecule type" value="Genomic_DNA"/>
</dbReference>
<dbReference type="OrthoDB" id="611851at2759"/>
<keyword evidence="1" id="KW-0812">Transmembrane</keyword>
<feature type="transmembrane region" description="Helical" evidence="1">
    <location>
        <begin position="130"/>
        <end position="150"/>
    </location>
</feature>